<evidence type="ECO:0000313" key="17">
    <source>
        <dbReference type="Proteomes" id="UP000231464"/>
    </source>
</evidence>
<dbReference type="EC" id="4.1.1.35" evidence="5"/>
<evidence type="ECO:0000256" key="10">
    <source>
        <dbReference type="ARBA" id="ARBA00023027"/>
    </source>
</evidence>
<evidence type="ECO:0000256" key="1">
    <source>
        <dbReference type="ARBA" id="ARBA00001911"/>
    </source>
</evidence>
<dbReference type="GO" id="GO:0042732">
    <property type="term" value="P:D-xylose metabolic process"/>
    <property type="evidence" value="ECO:0007669"/>
    <property type="project" value="InterPro"/>
</dbReference>
<dbReference type="InterPro" id="IPR016040">
    <property type="entry name" value="NAD(P)-bd_dom"/>
</dbReference>
<evidence type="ECO:0000256" key="4">
    <source>
        <dbReference type="ARBA" id="ARBA00007505"/>
    </source>
</evidence>
<dbReference type="Proteomes" id="UP000231464">
    <property type="component" value="Unassembled WGS sequence"/>
</dbReference>
<dbReference type="EMBL" id="PFBP01000020">
    <property type="protein sequence ID" value="PIT89922.1"/>
    <property type="molecule type" value="Genomic_DNA"/>
</dbReference>
<keyword evidence="12" id="KW-0472">Membrane</keyword>
<dbReference type="Pfam" id="PF16363">
    <property type="entry name" value="GDP_Man_Dehyd"/>
    <property type="match status" value="1"/>
</dbReference>
<keyword evidence="10" id="KW-0520">NAD</keyword>
<evidence type="ECO:0000256" key="9">
    <source>
        <dbReference type="ARBA" id="ARBA00022989"/>
    </source>
</evidence>
<keyword evidence="13" id="KW-0325">Glycoprotein</keyword>
<dbReference type="GO" id="GO:0005737">
    <property type="term" value="C:cytoplasm"/>
    <property type="evidence" value="ECO:0007669"/>
    <property type="project" value="TreeGrafter"/>
</dbReference>
<feature type="domain" description="NAD(P)-binding" evidence="15">
    <location>
        <begin position="13"/>
        <end position="322"/>
    </location>
</feature>
<evidence type="ECO:0000256" key="3">
    <source>
        <dbReference type="ARBA" id="ARBA00005100"/>
    </source>
</evidence>
<keyword evidence="6" id="KW-0812">Transmembrane</keyword>
<dbReference type="SUPFAM" id="SSF51735">
    <property type="entry name" value="NAD(P)-binding Rossmann-fold domains"/>
    <property type="match status" value="1"/>
</dbReference>
<name>A0A2M6WAV7_9BACT</name>
<dbReference type="InterPro" id="IPR036291">
    <property type="entry name" value="NAD(P)-bd_dom_sf"/>
</dbReference>
<evidence type="ECO:0000256" key="12">
    <source>
        <dbReference type="ARBA" id="ARBA00023136"/>
    </source>
</evidence>
<evidence type="ECO:0000313" key="16">
    <source>
        <dbReference type="EMBL" id="PIT89922.1"/>
    </source>
</evidence>
<dbReference type="FunFam" id="3.40.50.720:FF:000065">
    <property type="entry name" value="UDP-glucuronic acid decarboxylase 1"/>
    <property type="match status" value="1"/>
</dbReference>
<evidence type="ECO:0000259" key="15">
    <source>
        <dbReference type="Pfam" id="PF16363"/>
    </source>
</evidence>
<gene>
    <name evidence="16" type="ORF">COU23_01285</name>
</gene>
<comment type="cofactor">
    <cofactor evidence="1">
        <name>NAD(+)</name>
        <dbReference type="ChEBI" id="CHEBI:57540"/>
    </cofactor>
</comment>
<dbReference type="GO" id="GO:0048040">
    <property type="term" value="F:UDP-glucuronate decarboxylase activity"/>
    <property type="evidence" value="ECO:0007669"/>
    <property type="project" value="UniProtKB-EC"/>
</dbReference>
<evidence type="ECO:0000256" key="11">
    <source>
        <dbReference type="ARBA" id="ARBA00023034"/>
    </source>
</evidence>
<sequence length="335" mass="37556">MSHLFPSGQPNVLITGGAGFIGSHLASVLVEKNNHVIAIDNFITGSEKNIDLLLQDPNFEFIRHDMTEPLDFAKFPELKKFKIELQGVQEIYHLACPTSPREYNKFPLETLKANSHATLNALEIARQYKAKFLFLSSSSVYGETDEQPIKEDNHGNVNPIGPRSCYNEGKRFAESLVMNYHLVHNLNTKIARVFNTFGPKMKLDDGRMIPELILSALNNKPLVIYGTEEDSGSYCYIDDALEALMRLIKSDINTPVNIGSIHEVRLIEVAKLIIALTGSDSKIKFEPPLPYSAKQLIPDISLAKEQLDWFPIVSLEDGLQKTIEDLKVNAGEYKV</sequence>
<evidence type="ECO:0000256" key="8">
    <source>
        <dbReference type="ARBA" id="ARBA00022968"/>
    </source>
</evidence>
<evidence type="ECO:0000256" key="5">
    <source>
        <dbReference type="ARBA" id="ARBA00012290"/>
    </source>
</evidence>
<keyword evidence="9" id="KW-1133">Transmembrane helix</keyword>
<evidence type="ECO:0000256" key="14">
    <source>
        <dbReference type="ARBA" id="ARBA00023239"/>
    </source>
</evidence>
<keyword evidence="14" id="KW-0456">Lyase</keyword>
<dbReference type="PANTHER" id="PTHR43078">
    <property type="entry name" value="UDP-GLUCURONIC ACID DECARBOXYLASE-RELATED"/>
    <property type="match status" value="1"/>
</dbReference>
<proteinExistence type="inferred from homology"/>
<keyword evidence="11" id="KW-0333">Golgi apparatus</keyword>
<comment type="subcellular location">
    <subcellularLocation>
        <location evidence="2">Golgi apparatus</location>
        <location evidence="2">Golgi stack membrane</location>
        <topology evidence="2">Single-pass type II membrane protein</topology>
    </subcellularLocation>
</comment>
<dbReference type="AlphaFoldDB" id="A0A2M6WAV7"/>
<accession>A0A2M6WAV7</accession>
<comment type="caution">
    <text evidence="16">The sequence shown here is derived from an EMBL/GenBank/DDBJ whole genome shotgun (WGS) entry which is preliminary data.</text>
</comment>
<dbReference type="GO" id="GO:0070403">
    <property type="term" value="F:NAD+ binding"/>
    <property type="evidence" value="ECO:0007669"/>
    <property type="project" value="InterPro"/>
</dbReference>
<evidence type="ECO:0000256" key="2">
    <source>
        <dbReference type="ARBA" id="ARBA00004447"/>
    </source>
</evidence>
<dbReference type="UniPathway" id="UPA00796">
    <property type="reaction ID" value="UER00771"/>
</dbReference>
<dbReference type="Gene3D" id="3.40.50.720">
    <property type="entry name" value="NAD(P)-binding Rossmann-like Domain"/>
    <property type="match status" value="1"/>
</dbReference>
<dbReference type="InterPro" id="IPR044516">
    <property type="entry name" value="UXS-like"/>
</dbReference>
<reference evidence="17" key="1">
    <citation type="submission" date="2017-09" db="EMBL/GenBank/DDBJ databases">
        <title>Depth-based differentiation of microbial function through sediment-hosted aquifers and enrichment of novel symbionts in the deep terrestrial subsurface.</title>
        <authorList>
            <person name="Probst A.J."/>
            <person name="Ladd B."/>
            <person name="Jarett J.K."/>
            <person name="Geller-Mcgrath D.E."/>
            <person name="Sieber C.M.K."/>
            <person name="Emerson J.B."/>
            <person name="Anantharaman K."/>
            <person name="Thomas B.C."/>
            <person name="Malmstrom R."/>
            <person name="Stieglmeier M."/>
            <person name="Klingl A."/>
            <person name="Woyke T."/>
            <person name="Ryan C.M."/>
            <person name="Banfield J.F."/>
        </authorList>
    </citation>
    <scope>NUCLEOTIDE SEQUENCE [LARGE SCALE GENOMIC DNA]</scope>
</reference>
<organism evidence="16 17">
    <name type="scientific">Candidatus Kuenenbacteria bacterium CG10_big_fil_rev_8_21_14_0_10_36_11</name>
    <dbReference type="NCBI Taxonomy" id="1974618"/>
    <lineage>
        <taxon>Bacteria</taxon>
        <taxon>Candidatus Kueneniibacteriota</taxon>
    </lineage>
</organism>
<protein>
    <recommendedName>
        <fullName evidence="5">UDP-glucuronate decarboxylase</fullName>
        <ecNumber evidence="5">4.1.1.35</ecNumber>
    </recommendedName>
</protein>
<comment type="pathway">
    <text evidence="3">Nucleotide-sugar biosynthesis; UDP-alpha-D-xylose biosynthesis; UDP-alpha-D-xylose from UDP-alpha-D-glucuronate: step 1/1.</text>
</comment>
<evidence type="ECO:0000256" key="7">
    <source>
        <dbReference type="ARBA" id="ARBA00022793"/>
    </source>
</evidence>
<evidence type="ECO:0000256" key="13">
    <source>
        <dbReference type="ARBA" id="ARBA00023180"/>
    </source>
</evidence>
<dbReference type="GO" id="GO:0033320">
    <property type="term" value="P:UDP-D-xylose biosynthetic process"/>
    <property type="evidence" value="ECO:0007669"/>
    <property type="project" value="UniProtKB-UniPathway"/>
</dbReference>
<keyword evidence="8" id="KW-0735">Signal-anchor</keyword>
<keyword evidence="7" id="KW-0210">Decarboxylase</keyword>
<dbReference type="PANTHER" id="PTHR43078:SF6">
    <property type="entry name" value="UDP-GLUCURONIC ACID DECARBOXYLASE 1"/>
    <property type="match status" value="1"/>
</dbReference>
<comment type="similarity">
    <text evidence="4">Belongs to the NAD(P)-dependent epimerase/dehydratase family. UDP-glucuronic acid decarboxylase subfamily.</text>
</comment>
<evidence type="ECO:0000256" key="6">
    <source>
        <dbReference type="ARBA" id="ARBA00022692"/>
    </source>
</evidence>